<dbReference type="GO" id="GO:1990351">
    <property type="term" value="C:transporter complex"/>
    <property type="evidence" value="ECO:0007669"/>
    <property type="project" value="TreeGrafter"/>
</dbReference>
<dbReference type="InterPro" id="IPR007543">
    <property type="entry name" value="LptD_C"/>
</dbReference>
<dbReference type="PANTHER" id="PTHR30189">
    <property type="entry name" value="LPS-ASSEMBLY PROTEIN"/>
    <property type="match status" value="1"/>
</dbReference>
<dbReference type="InterPro" id="IPR050218">
    <property type="entry name" value="LptD"/>
</dbReference>
<organism evidence="5 6">
    <name type="scientific">Caballeronia concitans</name>
    <dbReference type="NCBI Taxonomy" id="1777133"/>
    <lineage>
        <taxon>Bacteria</taxon>
        <taxon>Pseudomonadati</taxon>
        <taxon>Pseudomonadota</taxon>
        <taxon>Betaproteobacteria</taxon>
        <taxon>Burkholderiales</taxon>
        <taxon>Burkholderiaceae</taxon>
        <taxon>Caballeronia</taxon>
    </lineage>
</organism>
<feature type="region of interest" description="Disordered" evidence="3">
    <location>
        <begin position="95"/>
        <end position="122"/>
    </location>
</feature>
<keyword evidence="2" id="KW-0472">Membrane</keyword>
<comment type="similarity">
    <text evidence="2">Belongs to the LptD family.</text>
</comment>
<keyword evidence="1 2" id="KW-0732">Signal</keyword>
<evidence type="ECO:0000313" key="5">
    <source>
        <dbReference type="EMBL" id="SAL38819.1"/>
    </source>
</evidence>
<dbReference type="GO" id="GO:0015920">
    <property type="term" value="P:lipopolysaccharide transport"/>
    <property type="evidence" value="ECO:0007669"/>
    <property type="project" value="InterPro"/>
</dbReference>
<evidence type="ECO:0000256" key="2">
    <source>
        <dbReference type="HAMAP-Rule" id="MF_01411"/>
    </source>
</evidence>
<feature type="region of interest" description="Disordered" evidence="3">
    <location>
        <begin position="1"/>
        <end position="43"/>
    </location>
</feature>
<dbReference type="HAMAP" id="MF_01411">
    <property type="entry name" value="LPS_assembly_LptD"/>
    <property type="match status" value="1"/>
</dbReference>
<dbReference type="GO" id="GO:0009279">
    <property type="term" value="C:cell outer membrane"/>
    <property type="evidence" value="ECO:0007669"/>
    <property type="project" value="UniProtKB-SubCell"/>
</dbReference>
<proteinExistence type="inferred from homology"/>
<accession>A0A658R0Z3</accession>
<reference evidence="5 6" key="1">
    <citation type="submission" date="2016-01" db="EMBL/GenBank/DDBJ databases">
        <authorList>
            <person name="Peeters C."/>
        </authorList>
    </citation>
    <scope>NUCLEOTIDE SEQUENCE [LARGE SCALE GENOMIC DNA]</scope>
    <source>
        <strain evidence="5">LMG 29315</strain>
    </source>
</reference>
<evidence type="ECO:0000256" key="3">
    <source>
        <dbReference type="SAM" id="MobiDB-lite"/>
    </source>
</evidence>
<comment type="subcellular location">
    <subcellularLocation>
        <location evidence="2">Cell outer membrane</location>
    </subcellularLocation>
</comment>
<comment type="caution">
    <text evidence="2">Lacks conserved residue(s) required for the propagation of feature annotation.</text>
</comment>
<name>A0A658R0Z3_9BURK</name>
<protein>
    <recommendedName>
        <fullName evidence="2">LPS-assembly protein LptD</fullName>
    </recommendedName>
</protein>
<feature type="domain" description="LptD C-terminal" evidence="4">
    <location>
        <begin position="343"/>
        <end position="725"/>
    </location>
</feature>
<dbReference type="GO" id="GO:0043165">
    <property type="term" value="P:Gram-negative-bacterium-type cell outer membrane assembly"/>
    <property type="evidence" value="ECO:0007669"/>
    <property type="project" value="UniProtKB-UniRule"/>
</dbReference>
<keyword evidence="2" id="KW-0998">Cell outer membrane</keyword>
<dbReference type="Pfam" id="PF04453">
    <property type="entry name" value="LptD"/>
    <property type="match status" value="1"/>
</dbReference>
<sequence>MASTRANCGRSLGGMERVTRTGSNRHPYMPPRQFPVSKIKGDAQPRRRRLVAALLSVPGLMPALAHAQLAGAAADAQPLDGPGSLRLAPQLLERPLKNGQQPTTFLLGDKATGTSDEDMAAKGSAEIRRTVTVIKGDALHYDQDTDMADAFGNVRLINNGVSFVGPEAHLKVSSNEGFMTNPKYHFNVTGGSGSAERIDIIDNERARVDHGTYTACQCETDPSWYIKGTAFDFDTGSEEGVAHNGVLFFQGVPVFASPWLSFPLTGDRRSGLLPPTFSVSSTTGFEATVPYYFNIAPNRDLTLTPRFMSRRGVLGEANYRYLSPTYSGSLTVDYLPNDSETHTNRYAIFWQHRQNFGGGFGGYVNYNKVSDDQYPEDLGNASNQFLNGTQLLYQQEAGLTYNNGPWSVLGREQRWQTLQPSIPPYAREPQLNVQYNKYNVGGFDYGAEADFTRFTITQEGATDGQRMYFNPYLSYGINAPGYFFTPKVQWHFASYDLSHIATGPIAGQPLTPAGQPKNFTESIPTLSLDTGLVFDRSVRLFGQDYIQTLEPRLYYVYTPYRNQNFAPIFDTAEADFGLAEIYTPNTFVGNDRIADANRLTAGLTTRFINPATGDERARFVIAQQYYFTSQRVTISQDQPINEAKHSDLIAGAAIKLGAGFASETAFQYNVDNNQLVRSSIGFAYSPAERKVINVGYRYTRSNQTTLVNEPINQLLVSGEWPLTNRLYAVARVNYDLASHRLVDGLVGFQYDADCWAFGFGAQRYANGVNTSGQPSSGTRVLAQITFKGLSKVDNGLVSAFRASVQGYQPPPPSAPPLARFSNYE</sequence>
<dbReference type="Proteomes" id="UP000198263">
    <property type="component" value="Unassembled WGS sequence"/>
</dbReference>
<evidence type="ECO:0000259" key="4">
    <source>
        <dbReference type="Pfam" id="PF04453"/>
    </source>
</evidence>
<dbReference type="PANTHER" id="PTHR30189:SF1">
    <property type="entry name" value="LPS-ASSEMBLY PROTEIN LPTD"/>
    <property type="match status" value="1"/>
</dbReference>
<dbReference type="EMBL" id="FCNV02000009">
    <property type="protein sequence ID" value="SAL38819.1"/>
    <property type="molecule type" value="Genomic_DNA"/>
</dbReference>
<dbReference type="AlphaFoldDB" id="A0A658R0Z3"/>
<evidence type="ECO:0000313" key="6">
    <source>
        <dbReference type="Proteomes" id="UP000198263"/>
    </source>
</evidence>
<evidence type="ECO:0000256" key="1">
    <source>
        <dbReference type="ARBA" id="ARBA00022729"/>
    </source>
</evidence>
<comment type="subunit">
    <text evidence="2">Component of the lipopolysaccharide transport and assembly complex. Interacts with LptE and LptA.</text>
</comment>
<dbReference type="InterPro" id="IPR020889">
    <property type="entry name" value="LipoPS_assembly_LptD"/>
</dbReference>
<keyword evidence="6" id="KW-1185">Reference proteome</keyword>
<gene>
    <name evidence="2" type="primary">lptD</name>
    <name evidence="5" type="ORF">AWB72_03979</name>
</gene>
<comment type="caution">
    <text evidence="5">The sequence shown here is derived from an EMBL/GenBank/DDBJ whole genome shotgun (WGS) entry which is preliminary data.</text>
</comment>
<comment type="function">
    <text evidence="2">Together with LptE, is involved in the assembly of lipopolysaccharide (LPS) at the surface of the outer membrane.</text>
</comment>